<sequence length="162" mass="18772">MTLKSIIEGCPTTAFLKTMMQGELLGLPYYSAIKNVYNNNLCDIYLLDVDINTIPLKYVIPDIRIHDNQYKPFDQHLIEYEDSILDHYSKLITDEKVDARLNHIIDNIYSMLYDCRHRSKSSGINTSVWSVILCPMILHQEITRLLMSSGFRQVLDTTDNIP</sequence>
<protein>
    <submittedName>
        <fullName evidence="1">Uncharacterized protein</fullName>
    </submittedName>
</protein>
<keyword evidence="2" id="KW-1185">Reference proteome</keyword>
<proteinExistence type="predicted"/>
<comment type="caution">
    <text evidence="1">The sequence shown here is derived from an EMBL/GenBank/DDBJ whole genome shotgun (WGS) entry which is preliminary data.</text>
</comment>
<name>A0A0C2IW65_THEKT</name>
<evidence type="ECO:0000313" key="1">
    <source>
        <dbReference type="EMBL" id="KII61092.1"/>
    </source>
</evidence>
<dbReference type="AlphaFoldDB" id="A0A0C2IW65"/>
<dbReference type="EMBL" id="JWZT01005379">
    <property type="protein sequence ID" value="KII61092.1"/>
    <property type="molecule type" value="Genomic_DNA"/>
</dbReference>
<organism evidence="1 2">
    <name type="scientific">Thelohanellus kitauei</name>
    <name type="common">Myxosporean</name>
    <dbReference type="NCBI Taxonomy" id="669202"/>
    <lineage>
        <taxon>Eukaryota</taxon>
        <taxon>Metazoa</taxon>
        <taxon>Cnidaria</taxon>
        <taxon>Myxozoa</taxon>
        <taxon>Myxosporea</taxon>
        <taxon>Bivalvulida</taxon>
        <taxon>Platysporina</taxon>
        <taxon>Myxobolidae</taxon>
        <taxon>Thelohanellus</taxon>
    </lineage>
</organism>
<reference evidence="1 2" key="1">
    <citation type="journal article" date="2014" name="Genome Biol. Evol.">
        <title>The genome of the myxosporean Thelohanellus kitauei shows adaptations to nutrient acquisition within its fish host.</title>
        <authorList>
            <person name="Yang Y."/>
            <person name="Xiong J."/>
            <person name="Zhou Z."/>
            <person name="Huo F."/>
            <person name="Miao W."/>
            <person name="Ran C."/>
            <person name="Liu Y."/>
            <person name="Zhang J."/>
            <person name="Feng J."/>
            <person name="Wang M."/>
            <person name="Wang M."/>
            <person name="Wang L."/>
            <person name="Yao B."/>
        </authorList>
    </citation>
    <scope>NUCLEOTIDE SEQUENCE [LARGE SCALE GENOMIC DNA]</scope>
    <source>
        <strain evidence="1">Wuqing</strain>
    </source>
</reference>
<dbReference type="Proteomes" id="UP000031668">
    <property type="component" value="Unassembled WGS sequence"/>
</dbReference>
<gene>
    <name evidence="1" type="ORF">RF11_05809</name>
</gene>
<evidence type="ECO:0000313" key="2">
    <source>
        <dbReference type="Proteomes" id="UP000031668"/>
    </source>
</evidence>
<accession>A0A0C2IW65</accession>